<accession>A0AAV6FXR3</accession>
<protein>
    <submittedName>
        <fullName evidence="1">Uncharacterized protein</fullName>
    </submittedName>
</protein>
<dbReference type="EMBL" id="JADWDJ010000017">
    <property type="protein sequence ID" value="KAG5267613.1"/>
    <property type="molecule type" value="Genomic_DNA"/>
</dbReference>
<reference evidence="1 2" key="1">
    <citation type="submission" date="2020-10" db="EMBL/GenBank/DDBJ databases">
        <title>Chromosome-scale genome assembly of the Allis shad, Alosa alosa.</title>
        <authorList>
            <person name="Margot Z."/>
            <person name="Christophe K."/>
            <person name="Cabau C."/>
            <person name="Louis A."/>
            <person name="Berthelot C."/>
            <person name="Parey E."/>
            <person name="Roest Crollius H."/>
            <person name="Montfort J."/>
            <person name="Robinson-Rechavi M."/>
            <person name="Bucao C."/>
            <person name="Bouchez O."/>
            <person name="Gislard M."/>
            <person name="Lluch J."/>
            <person name="Milhes M."/>
            <person name="Lampietro C."/>
            <person name="Lopez Roques C."/>
            <person name="Donnadieu C."/>
            <person name="Braasch I."/>
            <person name="Desvignes T."/>
            <person name="Postlethwait J."/>
            <person name="Bobe J."/>
            <person name="Guiguen Y."/>
        </authorList>
    </citation>
    <scope>NUCLEOTIDE SEQUENCE [LARGE SCALE GENOMIC DNA]</scope>
    <source>
        <strain evidence="1">M-15738</strain>
        <tissue evidence="1">Blood</tissue>
    </source>
</reference>
<evidence type="ECO:0000313" key="1">
    <source>
        <dbReference type="EMBL" id="KAG5267613.1"/>
    </source>
</evidence>
<name>A0AAV6FXR3_9TELE</name>
<organism evidence="1 2">
    <name type="scientific">Alosa alosa</name>
    <name type="common">allis shad</name>
    <dbReference type="NCBI Taxonomy" id="278164"/>
    <lineage>
        <taxon>Eukaryota</taxon>
        <taxon>Metazoa</taxon>
        <taxon>Chordata</taxon>
        <taxon>Craniata</taxon>
        <taxon>Vertebrata</taxon>
        <taxon>Euteleostomi</taxon>
        <taxon>Actinopterygii</taxon>
        <taxon>Neopterygii</taxon>
        <taxon>Teleostei</taxon>
        <taxon>Clupei</taxon>
        <taxon>Clupeiformes</taxon>
        <taxon>Clupeoidei</taxon>
        <taxon>Clupeidae</taxon>
        <taxon>Alosa</taxon>
    </lineage>
</organism>
<dbReference type="Proteomes" id="UP000823561">
    <property type="component" value="Chromosome 17"/>
</dbReference>
<proteinExistence type="predicted"/>
<gene>
    <name evidence="1" type="ORF">AALO_G00223690</name>
</gene>
<evidence type="ECO:0000313" key="2">
    <source>
        <dbReference type="Proteomes" id="UP000823561"/>
    </source>
</evidence>
<dbReference type="AlphaFoldDB" id="A0AAV6FXR3"/>
<comment type="caution">
    <text evidence="1">The sequence shown here is derived from an EMBL/GenBank/DDBJ whole genome shotgun (WGS) entry which is preliminary data.</text>
</comment>
<sequence length="53" mass="5749">MSTTVGPTNSPSSRWAVWEAIRGVIKWSFVSERPDSLLRVAGCGRQLGLDGCL</sequence>
<keyword evidence="2" id="KW-1185">Reference proteome</keyword>